<dbReference type="RefSeq" id="WP_035902451.1">
    <property type="nucleotide sequence ID" value="NZ_AVPK01000001.1"/>
</dbReference>
<dbReference type="PANTHER" id="PTHR30563:SF0">
    <property type="entry name" value="DNA RECOMBINATION PROTEIN RMUC"/>
    <property type="match status" value="1"/>
</dbReference>
<dbReference type="InterPro" id="IPR003798">
    <property type="entry name" value="DNA_recombination_RmuC"/>
</dbReference>
<dbReference type="Proteomes" id="UP000030011">
    <property type="component" value="Unassembled WGS sequence"/>
</dbReference>
<comment type="similarity">
    <text evidence="2">Belongs to the RmuC family.</text>
</comment>
<evidence type="ECO:0000313" key="6">
    <source>
        <dbReference type="EMBL" id="KGN39468.1"/>
    </source>
</evidence>
<dbReference type="Pfam" id="PF02646">
    <property type="entry name" value="RmuC"/>
    <property type="match status" value="1"/>
</dbReference>
<dbReference type="PANTHER" id="PTHR30563">
    <property type="entry name" value="DNA RECOMBINATION PROTEIN RMUC"/>
    <property type="match status" value="1"/>
</dbReference>
<gene>
    <name evidence="6" type="ORF">N803_03160</name>
</gene>
<dbReference type="eggNOG" id="COG1322">
    <property type="taxonomic scope" value="Bacteria"/>
</dbReference>
<dbReference type="EMBL" id="AVPK01000001">
    <property type="protein sequence ID" value="KGN39468.1"/>
    <property type="molecule type" value="Genomic_DNA"/>
</dbReference>
<evidence type="ECO:0000256" key="1">
    <source>
        <dbReference type="ARBA" id="ARBA00003416"/>
    </source>
</evidence>
<dbReference type="OrthoDB" id="370725at2"/>
<name>A0A0A0JQM3_9MICO</name>
<keyword evidence="7" id="KW-1185">Reference proteome</keyword>
<dbReference type="GO" id="GO:0006310">
    <property type="term" value="P:DNA recombination"/>
    <property type="evidence" value="ECO:0007669"/>
    <property type="project" value="UniProtKB-KW"/>
</dbReference>
<keyword evidence="4" id="KW-0233">DNA recombination</keyword>
<sequence length="400" mass="43647">MNPWIALVGGIVIGALTAYLLLRQAYAVRAASAVTERDLLRERVVDLEASLAEDLETASLLAPLRDALGRVERQVGVLERDRVQQFGAIRAVMGRVESEAQELGRQTQSLAGSLRSSSVRGSWGEVQLRRVLEASGMLARCDFDEQVRARSRHDREVRPDVVVRLPGDRVLVVDAKAPMAAFLDAQTDGLGEDERAELLGDHARALRQHVHALSAKDYWSAFDATPEMVVCFVPSDAMLAAALAADPGLHERAMASRVVLVGPGALLALLRTVAFGWQQDSLSTSARELLALGQELYRRLATLGTHTAKMGRSLHASVEAYNQFVGALESRVLVTARRMHDLDLVSDDLPELGPLETGPRVLTALELIEAVTDEDARPELLPDVPRRLEDRTRRAADDAG</sequence>
<evidence type="ECO:0000313" key="7">
    <source>
        <dbReference type="Proteomes" id="UP000030011"/>
    </source>
</evidence>
<feature type="region of interest" description="Disordered" evidence="5">
    <location>
        <begin position="376"/>
        <end position="400"/>
    </location>
</feature>
<evidence type="ECO:0000256" key="2">
    <source>
        <dbReference type="ARBA" id="ARBA00009840"/>
    </source>
</evidence>
<evidence type="ECO:0000256" key="4">
    <source>
        <dbReference type="ARBA" id="ARBA00023172"/>
    </source>
</evidence>
<accession>A0A0A0JQM3</accession>
<dbReference type="AlphaFoldDB" id="A0A0A0JQM3"/>
<evidence type="ECO:0000256" key="5">
    <source>
        <dbReference type="SAM" id="MobiDB-lite"/>
    </source>
</evidence>
<protein>
    <submittedName>
        <fullName evidence="6">DNA polymerase V</fullName>
    </submittedName>
</protein>
<dbReference type="STRING" id="1385521.N803_03160"/>
<proteinExistence type="inferred from homology"/>
<comment type="function">
    <text evidence="1">Involved in DNA recombination.</text>
</comment>
<reference evidence="6 7" key="1">
    <citation type="submission" date="2013-08" db="EMBL/GenBank/DDBJ databases">
        <title>The genome sequence of Knoellia subterranea.</title>
        <authorList>
            <person name="Zhu W."/>
            <person name="Wang G."/>
        </authorList>
    </citation>
    <scope>NUCLEOTIDE SEQUENCE [LARGE SCALE GENOMIC DNA]</scope>
    <source>
        <strain evidence="6 7">KCTC 19937</strain>
    </source>
</reference>
<comment type="caution">
    <text evidence="6">The sequence shown here is derived from an EMBL/GenBank/DDBJ whole genome shotgun (WGS) entry which is preliminary data.</text>
</comment>
<keyword evidence="3" id="KW-0175">Coiled coil</keyword>
<organism evidence="6 7">
    <name type="scientific">Knoellia subterranea KCTC 19937</name>
    <dbReference type="NCBI Taxonomy" id="1385521"/>
    <lineage>
        <taxon>Bacteria</taxon>
        <taxon>Bacillati</taxon>
        <taxon>Actinomycetota</taxon>
        <taxon>Actinomycetes</taxon>
        <taxon>Micrococcales</taxon>
        <taxon>Intrasporangiaceae</taxon>
        <taxon>Knoellia</taxon>
    </lineage>
</organism>
<evidence type="ECO:0000256" key="3">
    <source>
        <dbReference type="ARBA" id="ARBA00023054"/>
    </source>
</evidence>